<dbReference type="EMBL" id="CP030840">
    <property type="protein sequence ID" value="AXC11481.1"/>
    <property type="molecule type" value="Genomic_DNA"/>
</dbReference>
<dbReference type="KEGG" id="abas:ACPOL_2157"/>
<evidence type="ECO:0000313" key="9">
    <source>
        <dbReference type="EMBL" id="AXC11481.1"/>
    </source>
</evidence>
<feature type="transmembrane region" description="Helical" evidence="7">
    <location>
        <begin position="136"/>
        <end position="161"/>
    </location>
</feature>
<keyword evidence="4 7" id="KW-0812">Transmembrane</keyword>
<keyword evidence="6 7" id="KW-0472">Membrane</keyword>
<keyword evidence="5 7" id="KW-1133">Transmembrane helix</keyword>
<dbReference type="AlphaFoldDB" id="A0A2Z5FXA2"/>
<evidence type="ECO:0000256" key="2">
    <source>
        <dbReference type="ARBA" id="ARBA00022448"/>
    </source>
</evidence>
<feature type="transmembrane region" description="Helical" evidence="7">
    <location>
        <begin position="40"/>
        <end position="58"/>
    </location>
</feature>
<feature type="transmembrane region" description="Helical" evidence="7">
    <location>
        <begin position="223"/>
        <end position="248"/>
    </location>
</feature>
<dbReference type="SUPFAM" id="SSF161098">
    <property type="entry name" value="MetI-like"/>
    <property type="match status" value="1"/>
</dbReference>
<evidence type="ECO:0000256" key="4">
    <source>
        <dbReference type="ARBA" id="ARBA00022692"/>
    </source>
</evidence>
<keyword evidence="3" id="KW-1003">Cell membrane</keyword>
<proteinExistence type="inferred from homology"/>
<comment type="similarity">
    <text evidence="7">Belongs to the binding-protein-dependent transport system permease family.</text>
</comment>
<dbReference type="Pfam" id="PF12911">
    <property type="entry name" value="OppC_N"/>
    <property type="match status" value="1"/>
</dbReference>
<dbReference type="InterPro" id="IPR035906">
    <property type="entry name" value="MetI-like_sf"/>
</dbReference>
<keyword evidence="2 7" id="KW-0813">Transport</keyword>
<dbReference type="Gene3D" id="1.10.3720.10">
    <property type="entry name" value="MetI-like"/>
    <property type="match status" value="1"/>
</dbReference>
<dbReference type="InterPro" id="IPR000515">
    <property type="entry name" value="MetI-like"/>
</dbReference>
<sequence>MPAPLPWSLLCDDSSLSTRPISAQAYPSAGVFGRLRRQPLAFFAMAVLFCFICGAIFAPHVTPYDPAAINLNGRLAPPQASHWFGTDELGRDILSRVIFGARISLLVAVSVVGCSLSLGLIFGGLAGFYGGILDTVLNVFVMNAFLALPGILLAIAFVAFLGPGMRNLVLALSIGGWVGYARLVRAQVLAVKEREFVEAARALGASDLRIFTRHILPNILQPLIVQSAIGMAGAVLAEATLSFLGLGVPPPAASWGNMLNDARSHLFDSPHMVIFPALAIMLCVLSFNFLGDALRDYLDPRTRLSIGL</sequence>
<organism evidence="9 10">
    <name type="scientific">Acidisarcina polymorpha</name>
    <dbReference type="NCBI Taxonomy" id="2211140"/>
    <lineage>
        <taxon>Bacteria</taxon>
        <taxon>Pseudomonadati</taxon>
        <taxon>Acidobacteriota</taxon>
        <taxon>Terriglobia</taxon>
        <taxon>Terriglobales</taxon>
        <taxon>Acidobacteriaceae</taxon>
        <taxon>Acidisarcina</taxon>
    </lineage>
</organism>
<dbReference type="PROSITE" id="PS50928">
    <property type="entry name" value="ABC_TM1"/>
    <property type="match status" value="1"/>
</dbReference>
<dbReference type="Pfam" id="PF00528">
    <property type="entry name" value="BPD_transp_1"/>
    <property type="match status" value="1"/>
</dbReference>
<gene>
    <name evidence="9" type="ORF">ACPOL_2157</name>
</gene>
<dbReference type="CDD" id="cd06261">
    <property type="entry name" value="TM_PBP2"/>
    <property type="match status" value="1"/>
</dbReference>
<dbReference type="Proteomes" id="UP000253606">
    <property type="component" value="Chromosome"/>
</dbReference>
<dbReference type="InterPro" id="IPR050366">
    <property type="entry name" value="BP-dependent_transpt_permease"/>
</dbReference>
<protein>
    <submittedName>
        <fullName evidence="9">Dipeptide transport system permease protein DppC</fullName>
    </submittedName>
</protein>
<evidence type="ECO:0000313" key="10">
    <source>
        <dbReference type="Proteomes" id="UP000253606"/>
    </source>
</evidence>
<feature type="domain" description="ABC transmembrane type-1" evidence="8">
    <location>
        <begin position="101"/>
        <end position="291"/>
    </location>
</feature>
<comment type="subcellular location">
    <subcellularLocation>
        <location evidence="1 7">Cell membrane</location>
        <topology evidence="1 7">Multi-pass membrane protein</topology>
    </subcellularLocation>
</comment>
<evidence type="ECO:0000256" key="5">
    <source>
        <dbReference type="ARBA" id="ARBA00022989"/>
    </source>
</evidence>
<evidence type="ECO:0000256" key="6">
    <source>
        <dbReference type="ARBA" id="ARBA00023136"/>
    </source>
</evidence>
<feature type="transmembrane region" description="Helical" evidence="7">
    <location>
        <begin position="273"/>
        <end position="294"/>
    </location>
</feature>
<dbReference type="GO" id="GO:0005886">
    <property type="term" value="C:plasma membrane"/>
    <property type="evidence" value="ECO:0007669"/>
    <property type="project" value="UniProtKB-SubCell"/>
</dbReference>
<accession>A0A2Z5FXA2</accession>
<evidence type="ECO:0000259" key="8">
    <source>
        <dbReference type="PROSITE" id="PS50928"/>
    </source>
</evidence>
<evidence type="ECO:0000256" key="7">
    <source>
        <dbReference type="RuleBase" id="RU363032"/>
    </source>
</evidence>
<dbReference type="GO" id="GO:0055085">
    <property type="term" value="P:transmembrane transport"/>
    <property type="evidence" value="ECO:0007669"/>
    <property type="project" value="InterPro"/>
</dbReference>
<feature type="transmembrane region" description="Helical" evidence="7">
    <location>
        <begin position="103"/>
        <end position="129"/>
    </location>
</feature>
<evidence type="ECO:0000256" key="1">
    <source>
        <dbReference type="ARBA" id="ARBA00004651"/>
    </source>
</evidence>
<evidence type="ECO:0000256" key="3">
    <source>
        <dbReference type="ARBA" id="ARBA00022475"/>
    </source>
</evidence>
<dbReference type="PANTHER" id="PTHR43386">
    <property type="entry name" value="OLIGOPEPTIDE TRANSPORT SYSTEM PERMEASE PROTEIN APPC"/>
    <property type="match status" value="1"/>
</dbReference>
<name>A0A2Z5FXA2_9BACT</name>
<reference evidence="9 10" key="1">
    <citation type="journal article" date="2018" name="Front. Microbiol.">
        <title>Hydrolytic Capabilities as a Key to Environmental Success: Chitinolytic and Cellulolytic Acidobacteria From Acidic Sub-arctic Soils and Boreal Peatlands.</title>
        <authorList>
            <person name="Belova S.E."/>
            <person name="Ravin N.V."/>
            <person name="Pankratov T.A."/>
            <person name="Rakitin A.L."/>
            <person name="Ivanova A.A."/>
            <person name="Beletsky A.V."/>
            <person name="Mardanov A.V."/>
            <person name="Sinninghe Damste J.S."/>
            <person name="Dedysh S.N."/>
        </authorList>
    </citation>
    <scope>NUCLEOTIDE SEQUENCE [LARGE SCALE GENOMIC DNA]</scope>
    <source>
        <strain evidence="9 10">SBC82</strain>
    </source>
</reference>
<keyword evidence="10" id="KW-1185">Reference proteome</keyword>
<dbReference type="InterPro" id="IPR025966">
    <property type="entry name" value="OppC_N"/>
</dbReference>
<dbReference type="PANTHER" id="PTHR43386:SF1">
    <property type="entry name" value="D,D-DIPEPTIDE TRANSPORT SYSTEM PERMEASE PROTEIN DDPC-RELATED"/>
    <property type="match status" value="1"/>
</dbReference>